<evidence type="ECO:0000313" key="3">
    <source>
        <dbReference type="Proteomes" id="UP000183508"/>
    </source>
</evidence>
<dbReference type="InterPro" id="IPR003812">
    <property type="entry name" value="Fido"/>
</dbReference>
<dbReference type="NCBIfam" id="TIGR01550">
    <property type="entry name" value="DOC_P1"/>
    <property type="match status" value="1"/>
</dbReference>
<dbReference type="InterPro" id="IPR053737">
    <property type="entry name" value="Type_II_TA_Toxin"/>
</dbReference>
<dbReference type="PROSITE" id="PS51459">
    <property type="entry name" value="FIDO"/>
    <property type="match status" value="1"/>
</dbReference>
<dbReference type="GO" id="GO:0016301">
    <property type="term" value="F:kinase activity"/>
    <property type="evidence" value="ECO:0007669"/>
    <property type="project" value="InterPro"/>
</dbReference>
<dbReference type="PIRSF" id="PIRSF018297">
    <property type="entry name" value="Doc"/>
    <property type="match status" value="1"/>
</dbReference>
<keyword evidence="3" id="KW-1185">Reference proteome</keyword>
<evidence type="ECO:0000259" key="1">
    <source>
        <dbReference type="PROSITE" id="PS51459"/>
    </source>
</evidence>
<dbReference type="EMBL" id="FPBV01000005">
    <property type="protein sequence ID" value="SFU65866.1"/>
    <property type="molecule type" value="Genomic_DNA"/>
</dbReference>
<accession>A0A1I7HZG2</accession>
<reference evidence="3" key="1">
    <citation type="submission" date="2016-10" db="EMBL/GenBank/DDBJ databases">
        <authorList>
            <person name="Varghese N."/>
        </authorList>
    </citation>
    <scope>NUCLEOTIDE SEQUENCE [LARGE SCALE GENOMIC DNA]</scope>
    <source>
        <strain evidence="3">DSM 17980</strain>
    </source>
</reference>
<dbReference type="Gene3D" id="1.20.120.1870">
    <property type="entry name" value="Fic/DOC protein, Fido domain"/>
    <property type="match status" value="1"/>
</dbReference>
<proteinExistence type="predicted"/>
<protein>
    <submittedName>
        <fullName evidence="2">Death on curing protein</fullName>
    </submittedName>
</protein>
<dbReference type="Proteomes" id="UP000183508">
    <property type="component" value="Unassembled WGS sequence"/>
</dbReference>
<dbReference type="OrthoDB" id="9802752at2"/>
<evidence type="ECO:0000313" key="2">
    <source>
        <dbReference type="EMBL" id="SFU65866.1"/>
    </source>
</evidence>
<dbReference type="RefSeq" id="WP_074950749.1">
    <property type="nucleotide sequence ID" value="NZ_FPBV01000005.1"/>
</dbReference>
<dbReference type="InterPro" id="IPR006440">
    <property type="entry name" value="Doc"/>
</dbReference>
<dbReference type="STRING" id="392015.SAMN05421543_105182"/>
<dbReference type="InterPro" id="IPR036597">
    <property type="entry name" value="Fido-like_dom_sf"/>
</dbReference>
<sequence length="131" mass="14889">MIRYLSADDIRQIHAEAIERYGGVPGEHEPGAIEFMAQKPTMEVYGSELYPGLFLKAAVYLEGFATRQFFVDGNKRTAFLCAWTFLYLNGFHLVVDQDDGYAFCMRVANGQAELEEIAEWLHEHSHSLPVL</sequence>
<dbReference type="AlphaFoldDB" id="A0A1I7HZG2"/>
<feature type="domain" description="Fido" evidence="1">
    <location>
        <begin position="5"/>
        <end position="123"/>
    </location>
</feature>
<dbReference type="Pfam" id="PF02661">
    <property type="entry name" value="Fic"/>
    <property type="match status" value="1"/>
</dbReference>
<dbReference type="PANTHER" id="PTHR39426:SF1">
    <property type="entry name" value="HOMOLOGY TO DEATH-ON-CURING PROTEIN OF PHAGE P1"/>
    <property type="match status" value="1"/>
</dbReference>
<dbReference type="PANTHER" id="PTHR39426">
    <property type="entry name" value="HOMOLOGY TO DEATH-ON-CURING PROTEIN OF PHAGE P1"/>
    <property type="match status" value="1"/>
</dbReference>
<gene>
    <name evidence="2" type="ORF">SAMN05421543_105182</name>
</gene>
<name>A0A1I7HZG2_9BACL</name>
<dbReference type="SUPFAM" id="SSF140931">
    <property type="entry name" value="Fic-like"/>
    <property type="match status" value="1"/>
</dbReference>
<organism evidence="2 3">
    <name type="scientific">Alicyclobacillus macrosporangiidus</name>
    <dbReference type="NCBI Taxonomy" id="392015"/>
    <lineage>
        <taxon>Bacteria</taxon>
        <taxon>Bacillati</taxon>
        <taxon>Bacillota</taxon>
        <taxon>Bacilli</taxon>
        <taxon>Bacillales</taxon>
        <taxon>Alicyclobacillaceae</taxon>
        <taxon>Alicyclobacillus</taxon>
    </lineage>
</organism>